<comment type="caution">
    <text evidence="8">Lacks conserved residue(s) required for the propagation of feature annotation.</text>
</comment>
<evidence type="ECO:0000256" key="6">
    <source>
        <dbReference type="ARBA" id="ARBA00023200"/>
    </source>
</evidence>
<comment type="subunit">
    <text evidence="8">Homomultimer; when bound to the RRE. Multimeric assembly is essential for activity and may involve XPO1. Binds to human KPNB1, XPO1, TNPO1, RANBP5 and IPO7. Interacts with the viral Integrase. Interacts with human KHDRBS1. Interacts with human NAP1; this interaction decreases Rev multimerization and stimulates its activity. Interacts with human DEAD-box helicases DDX3 and DDX24; these interactions may serve for viral RNA export to the cytoplasm and packaging, respectively. Interacts with human PSIP1; this interaction may inhibit HIV-1 DNA integration by promoting dissociation of the Integrase-LEDGF/p75 complex.</text>
</comment>
<keyword evidence="6 8" id="KW-1035">Host cytoplasm</keyword>
<organismHost>
    <name type="scientific">Homo sapiens</name>
    <name type="common">Human</name>
    <dbReference type="NCBI Taxonomy" id="9606"/>
</organismHost>
<dbReference type="Gene3D" id="6.10.140.630">
    <property type="match status" value="1"/>
</dbReference>
<evidence type="ECO:0000256" key="5">
    <source>
        <dbReference type="ARBA" id="ARBA00022884"/>
    </source>
</evidence>
<reference evidence="11 12" key="1">
    <citation type="submission" date="2015-01" db="EMBL/GenBank/DDBJ databases">
        <title>Utility of Unbiased Next-Generation Sequencing for HIV Surveillance.</title>
        <authorList>
            <person name="Luk K.-C."/>
            <person name="Berg M.G."/>
            <person name="Naccache S.N."/>
            <person name="Kabre B."/>
            <person name="Federman S."/>
            <person name="Mbanya D."/>
            <person name="Kaptue L."/>
            <person name="Chiu C.Y."/>
            <person name="Brennan C.A."/>
            <person name="Hackett J.Jr."/>
        </authorList>
    </citation>
    <scope>NUCLEOTIDE SEQUENCE [LARGE SCALE GENOMIC DNA]</scope>
    <source>
        <strain evidence="11">567-16</strain>
    </source>
</reference>
<comment type="PTM">
    <text evidence="8">Phosphorylated by protein kinase CK2. Presence of, and maybe binding to the N-terminus of the regulatory beta subunit of CK2 is necessary for CK2-mediated Rev's phosphorylation.</text>
</comment>
<evidence type="ECO:0000256" key="1">
    <source>
        <dbReference type="ARBA" id="ARBA00020269"/>
    </source>
</evidence>
<dbReference type="GO" id="GO:0030430">
    <property type="term" value="C:host cell cytoplasm"/>
    <property type="evidence" value="ECO:0007669"/>
    <property type="project" value="UniProtKB-SubCell"/>
</dbReference>
<feature type="modified residue" description="Phosphoserine; by host" evidence="8">
    <location>
        <position position="92"/>
    </location>
</feature>
<feature type="short sequence motif" description="Nuclear export signal and binding to XPO1" evidence="8">
    <location>
        <begin position="73"/>
        <end position="84"/>
    </location>
</feature>
<dbReference type="EMBL" id="KP718921">
    <property type="protein sequence ID" value="AKP06597.1"/>
    <property type="molecule type" value="Genomic_DNA"/>
</dbReference>
<keyword evidence="5 8" id="KW-0694">RNA-binding</keyword>
<feature type="modified residue" description="Phosphoserine; by host CK2" evidence="8">
    <location>
        <position position="5"/>
    </location>
</feature>
<dbReference type="Pfam" id="PF00424">
    <property type="entry name" value="REV"/>
    <property type="match status" value="1"/>
</dbReference>
<accession>A0A0H4LE49</accession>
<evidence type="ECO:0000256" key="9">
    <source>
        <dbReference type="RuleBase" id="RU364044"/>
    </source>
</evidence>
<feature type="region of interest" description="Disordered" evidence="10">
    <location>
        <begin position="89"/>
        <end position="126"/>
    </location>
</feature>
<feature type="compositionally biased region" description="Polar residues" evidence="10">
    <location>
        <begin position="101"/>
        <end position="113"/>
    </location>
</feature>
<comment type="function">
    <text evidence="8">Escorts unspliced or incompletely spliced viral pre-mRNAs (late transcripts) out of the nucleus of infected cells. These pre-mRNAs carry a recognition sequence called Rev responsive element (RRE) located in the env gene, that is not present in fully spliced viral mRNAs (early transcripts). This function is essential since most viral proteins are translated from unspliced or partially spliced pre-mRNAs which cannot exit the nucleus by the pathway used by fully processed cellular mRNAs. Rev itself is translated from a fully spliced mRNA that readily exits the nucleus. Rev's nuclear localization signal (NLS) binds directly to KPNB1/Importin beta-1 without previous binding to KPNA1/Importin alpha-1. KPNB1 binds to the GDP bound form of RAN (Ran-GDP) and targets Rev to the nucleus. In the nucleus, the conversion from Ran-GDP to Ran-GTP dissociates Rev from KPNB1 and allows Rev's binding to the RRE in viral pre-mRNAs. Rev multimerization on the RRE via cooperative assembly exposes its nuclear export signal (NES) to the surface. Rev can then form a complex with XPO1/CRM1 and Ran-GTP, leading to nuclear export of the complex. Conversion from Ran-GTP to Ran-GDP mediates dissociation of the Rev/RRE/XPO1/RAN complex, so that Rev can return to the nucleus for a subsequent round of export. Beside KPNB1, also seems to interact with TNPO1/Transportin-1, RANBP5/IPO5 and IPO7/RANBP7 for nuclear import. The nucleoporin-like HRB/RIP is an essential cofactor that probably indirectly interacts with Rev to release HIV RNAs from the perinuclear region to the cytoplasm.</text>
</comment>
<keyword evidence="3 8" id="KW-1048">Host nucleus</keyword>
<keyword evidence="4 8" id="KW-0509">mRNA transport</keyword>
<dbReference type="HAMAP" id="MF_04077">
    <property type="entry name" value="REV_HIV1"/>
    <property type="match status" value="1"/>
</dbReference>
<feature type="compositionally biased region" description="Basic residues" evidence="10">
    <location>
        <begin position="36"/>
        <end position="45"/>
    </location>
</feature>
<keyword evidence="8" id="KW-0597">Phosphoprotein</keyword>
<comment type="miscellaneous">
    <text evidence="8">HIV-1 lineages are divided in three main groups, M (for Major), O (for Outlier), and N (for New, or Non-M, Non-O). The vast majority of strains found worldwide belong to the group M. Group O seems to be endemic to and largely confined to Cameroon and neighboring countries in West Central Africa, where these viruses represent a small minority of HIV-1 strains. The group N is represented by a limited number of isolates from Cameroonian persons. The group M is further subdivided in 9 clades or subtypes (A to D, F to H, J and K).</text>
</comment>
<organism evidence="11 12">
    <name type="scientific">Human immunodeficiency virus type 1</name>
    <name type="common">HIV-1</name>
    <dbReference type="NCBI Taxonomy" id="11676"/>
    <lineage>
        <taxon>Viruses</taxon>
        <taxon>Riboviria</taxon>
        <taxon>Pararnavirae</taxon>
        <taxon>Artverviricota</taxon>
        <taxon>Revtraviricetes</taxon>
        <taxon>Ortervirales</taxon>
        <taxon>Retroviridae</taxon>
        <taxon>Orthoretrovirinae</taxon>
        <taxon>Lentivirus</taxon>
        <taxon>Lentivirus humimdef1</taxon>
    </lineage>
</organism>
<comment type="similarity">
    <text evidence="8">Belongs to the HIV-1 REV protein family.</text>
</comment>
<sequence>MAGRSGSTDEELLRAVRIIKILYQSNPYPSSEGTRQARKNRRRRWRARQRQIREISERVLSTCLGRSAEPVPLQLPPIERLTLDCCEGCGTSGTQQSQGTETRVGSPQNSGESSIILGSGTKEESY</sequence>
<evidence type="ECO:0000256" key="10">
    <source>
        <dbReference type="SAM" id="MobiDB-lite"/>
    </source>
</evidence>
<dbReference type="GO" id="GO:0051028">
    <property type="term" value="P:mRNA transport"/>
    <property type="evidence" value="ECO:0007669"/>
    <property type="project" value="UniProtKB-UniRule"/>
</dbReference>
<dbReference type="GO" id="GO:0044196">
    <property type="term" value="C:host cell nucleolus"/>
    <property type="evidence" value="ECO:0007669"/>
    <property type="project" value="UniProtKB-SubCell"/>
</dbReference>
<feature type="short sequence motif" description="Nuclear localization signal and RNA-binding (RRE)" evidence="8">
    <location>
        <begin position="34"/>
        <end position="50"/>
    </location>
</feature>
<evidence type="ECO:0000256" key="3">
    <source>
        <dbReference type="ARBA" id="ARBA00022562"/>
    </source>
</evidence>
<keyword evidence="8" id="KW-0945">Host-virus interaction</keyword>
<evidence type="ECO:0000256" key="4">
    <source>
        <dbReference type="ARBA" id="ARBA00022816"/>
    </source>
</evidence>
<dbReference type="GO" id="GO:0003700">
    <property type="term" value="F:DNA-binding transcription factor activity"/>
    <property type="evidence" value="ECO:0007669"/>
    <property type="project" value="UniProtKB-UniRule"/>
</dbReference>
<name>A0A0H4LE49_HV1</name>
<dbReference type="InterPro" id="IPR000625">
    <property type="entry name" value="REV_protein"/>
</dbReference>
<dbReference type="GO" id="GO:0016032">
    <property type="term" value="P:viral process"/>
    <property type="evidence" value="ECO:0007669"/>
    <property type="project" value="UniProtKB-UniRule"/>
</dbReference>
<comment type="subcellular location">
    <subcellularLocation>
        <location evidence="8 9">Host cytoplasm</location>
    </subcellularLocation>
    <subcellularLocation>
        <location evidence="8 9">Host nucleus</location>
        <location evidence="8 9">Host nucleolus</location>
    </subcellularLocation>
    <text evidence="8">The presence of both nuclear import and nuclear export signals leads to continuous shuttling between the nucleus and cytoplasm.</text>
</comment>
<dbReference type="Proteomes" id="UP000160721">
    <property type="component" value="Genome"/>
</dbReference>
<evidence type="ECO:0000256" key="7">
    <source>
        <dbReference type="ARBA" id="ARBA00031496"/>
    </source>
</evidence>
<evidence type="ECO:0000313" key="12">
    <source>
        <dbReference type="Proteomes" id="UP000160721"/>
    </source>
</evidence>
<feature type="region of interest" description="Homomultimerization" evidence="8">
    <location>
        <begin position="18"/>
        <end position="26"/>
    </location>
</feature>
<keyword evidence="2 8" id="KW-0813">Transport</keyword>
<evidence type="ECO:0000256" key="2">
    <source>
        <dbReference type="ARBA" id="ARBA00022448"/>
    </source>
</evidence>
<feature type="region of interest" description="Disordered" evidence="10">
    <location>
        <begin position="26"/>
        <end position="45"/>
    </location>
</feature>
<keyword evidence="8" id="KW-0488">Methylation</keyword>
<gene>
    <name evidence="8 9 11" type="primary">rev</name>
</gene>
<evidence type="ECO:0000256" key="8">
    <source>
        <dbReference type="HAMAP-Rule" id="MF_04077"/>
    </source>
</evidence>
<dbReference type="GO" id="GO:0003723">
    <property type="term" value="F:RNA binding"/>
    <property type="evidence" value="ECO:0007669"/>
    <property type="project" value="UniProtKB-UniRule"/>
</dbReference>
<comment type="domain">
    <text evidence="8">The RNA-binding motif binds to the RRE, a 240 bp stem-and-loop structure present in incompletely spliced viral pre-mRNAs. This region also contains the NLS which mediates nuclear localization via KPNB1 binding and, when the N-terminal sequence is present, nucleolar targeting. These overlapping functions prevent Rev bound to RRE from undesirable return to the nucleus. When Rev binds the RRE, the NLS becomes masked while the NES remains accessible. The leucine-rich NES mediates binding to human XPO1.</text>
</comment>
<proteinExistence type="inferred from homology"/>
<protein>
    <recommendedName>
        <fullName evidence="1 8">Protein Rev</fullName>
    </recommendedName>
    <alternativeName>
        <fullName evidence="8">ART/TRS</fullName>
    </alternativeName>
    <alternativeName>
        <fullName evidence="8">Anti-repression transactivator</fullName>
    </alternativeName>
    <alternativeName>
        <fullName evidence="7 8">Regulator of expression of viral proteins</fullName>
    </alternativeName>
</protein>
<comment type="PTM">
    <text evidence="8">Asymmetrically arginine dimethylated at one site by host PRMT6. Methylation impairs the RNA-binding activity and export of viral RNA from the nucleus to the cytoplasm.</text>
</comment>
<evidence type="ECO:0000313" key="11">
    <source>
        <dbReference type="EMBL" id="AKP06597.1"/>
    </source>
</evidence>